<evidence type="ECO:0000313" key="3">
    <source>
        <dbReference type="EMBL" id="MBC6464724.1"/>
    </source>
</evidence>
<feature type="domain" description="YdbS-like PH" evidence="2">
    <location>
        <begin position="77"/>
        <end position="147"/>
    </location>
</feature>
<organism evidence="3 4">
    <name type="scientific">Actinomadura alba</name>
    <dbReference type="NCBI Taxonomy" id="406431"/>
    <lineage>
        <taxon>Bacteria</taxon>
        <taxon>Bacillati</taxon>
        <taxon>Actinomycetota</taxon>
        <taxon>Actinomycetes</taxon>
        <taxon>Streptosporangiales</taxon>
        <taxon>Thermomonosporaceae</taxon>
        <taxon>Actinomadura</taxon>
    </lineage>
</organism>
<accession>A0ABR7LIZ5</accession>
<keyword evidence="1" id="KW-0812">Transmembrane</keyword>
<protein>
    <submittedName>
        <fullName evidence="3">PH domain-containing protein</fullName>
    </submittedName>
</protein>
<dbReference type="EMBL" id="JABVEC010000002">
    <property type="protein sequence ID" value="MBC6464724.1"/>
    <property type="molecule type" value="Genomic_DNA"/>
</dbReference>
<name>A0ABR7LIZ5_9ACTN</name>
<evidence type="ECO:0000313" key="4">
    <source>
        <dbReference type="Proteomes" id="UP000805614"/>
    </source>
</evidence>
<dbReference type="RefSeq" id="WP_187241718.1">
    <property type="nucleotide sequence ID" value="NZ_BAAAOK010000008.1"/>
</dbReference>
<dbReference type="InterPro" id="IPR005182">
    <property type="entry name" value="YdbS-like_PH"/>
</dbReference>
<keyword evidence="1" id="KW-1133">Transmembrane helix</keyword>
<feature type="transmembrane region" description="Helical" evidence="1">
    <location>
        <begin position="57"/>
        <end position="79"/>
    </location>
</feature>
<keyword evidence="1" id="KW-0472">Membrane</keyword>
<reference evidence="3 4" key="1">
    <citation type="submission" date="2020-06" db="EMBL/GenBank/DDBJ databases">
        <title>Actinomadura xiongansis sp. nov., isolated from soil of Baiyangdian.</title>
        <authorList>
            <person name="Zhang X."/>
        </authorList>
    </citation>
    <scope>NUCLEOTIDE SEQUENCE [LARGE SCALE GENOMIC DNA]</scope>
    <source>
        <strain evidence="3 4">HBUM206468</strain>
    </source>
</reference>
<feature type="transmembrane region" description="Helical" evidence="1">
    <location>
        <begin position="24"/>
        <end position="45"/>
    </location>
</feature>
<dbReference type="Proteomes" id="UP000805614">
    <property type="component" value="Unassembled WGS sequence"/>
</dbReference>
<keyword evidence="4" id="KW-1185">Reference proteome</keyword>
<dbReference type="Pfam" id="PF03703">
    <property type="entry name" value="bPH_2"/>
    <property type="match status" value="1"/>
</dbReference>
<evidence type="ECO:0000259" key="2">
    <source>
        <dbReference type="Pfam" id="PF03703"/>
    </source>
</evidence>
<proteinExistence type="predicted"/>
<sequence length="168" mass="18676">MGLPEQPTADERVILSDHPHWTTLIRTIFLLIVTVVAAGIAIYFVPDSDVEGQVRLGIVGVAVLVALVVSVVPFLRWFATRYELTEQGLVIREGILSRSVRTIPIGRVNDASHSQRLIERMLGKGTLTVESGGERGRLVLKNVPDVDNWHQQIYRLIDDMADGVRDGR</sequence>
<dbReference type="PANTHER" id="PTHR37938">
    <property type="entry name" value="BLL0215 PROTEIN"/>
    <property type="match status" value="1"/>
</dbReference>
<dbReference type="PANTHER" id="PTHR37938:SF1">
    <property type="entry name" value="BLL0215 PROTEIN"/>
    <property type="match status" value="1"/>
</dbReference>
<evidence type="ECO:0000256" key="1">
    <source>
        <dbReference type="SAM" id="Phobius"/>
    </source>
</evidence>
<comment type="caution">
    <text evidence="3">The sequence shown here is derived from an EMBL/GenBank/DDBJ whole genome shotgun (WGS) entry which is preliminary data.</text>
</comment>
<gene>
    <name evidence="3" type="ORF">HKK74_04325</name>
</gene>